<reference evidence="5 6" key="1">
    <citation type="journal article" date="2011" name="Proc. Natl. Acad. Sci. U.S.A.">
        <title>Genetic diversity and population structure of the endangered marsupial Sarcophilus harrisii (Tasmanian devil).</title>
        <authorList>
            <person name="Miller W."/>
            <person name="Hayes V.M."/>
            <person name="Ratan A."/>
            <person name="Petersen D.C."/>
            <person name="Wittekindt N.E."/>
            <person name="Miller J."/>
            <person name="Walenz B."/>
            <person name="Knight J."/>
            <person name="Qi J."/>
            <person name="Zhao F."/>
            <person name="Wang Q."/>
            <person name="Bedoya-Reina O.C."/>
            <person name="Katiyar N."/>
            <person name="Tomsho L.P."/>
            <person name="Kasson L.M."/>
            <person name="Hardie R.A."/>
            <person name="Woodbridge P."/>
            <person name="Tindall E.A."/>
            <person name="Bertelsen M.F."/>
            <person name="Dixon D."/>
            <person name="Pyecroft S."/>
            <person name="Helgen K.M."/>
            <person name="Lesk A.M."/>
            <person name="Pringle T.H."/>
            <person name="Patterson N."/>
            <person name="Zhang Y."/>
            <person name="Kreiss A."/>
            <person name="Woods G.M."/>
            <person name="Jones M.E."/>
            <person name="Schuster S.C."/>
        </authorList>
    </citation>
    <scope>NUCLEOTIDE SEQUENCE [LARGE SCALE GENOMIC DNA]</scope>
</reference>
<feature type="coiled-coil region" evidence="1">
    <location>
        <begin position="91"/>
        <end position="125"/>
    </location>
</feature>
<dbReference type="InterPro" id="IPR004244">
    <property type="entry name" value="Transposase_22"/>
</dbReference>
<name>A0A7N4Q1F3_SARHA</name>
<evidence type="ECO:0000259" key="4">
    <source>
        <dbReference type="Pfam" id="PF17490"/>
    </source>
</evidence>
<feature type="region of interest" description="Disordered" evidence="2">
    <location>
        <begin position="1"/>
        <end position="45"/>
    </location>
</feature>
<feature type="compositionally biased region" description="Polar residues" evidence="2">
    <location>
        <begin position="10"/>
        <end position="20"/>
    </location>
</feature>
<dbReference type="Gene3D" id="3.30.70.1820">
    <property type="entry name" value="L1 transposable element, RRM domain"/>
    <property type="match status" value="1"/>
</dbReference>
<protein>
    <recommendedName>
        <fullName evidence="7">L1 transposable element RRM domain-containing protein</fullName>
    </recommendedName>
</protein>
<dbReference type="Proteomes" id="UP000007648">
    <property type="component" value="Unassembled WGS sequence"/>
</dbReference>
<dbReference type="AlphaFoldDB" id="A0A7N4Q1F3"/>
<proteinExistence type="predicted"/>
<evidence type="ECO:0008006" key="7">
    <source>
        <dbReference type="Google" id="ProtNLM"/>
    </source>
</evidence>
<dbReference type="InterPro" id="IPR043636">
    <property type="entry name" value="L1_RRM_dom"/>
</dbReference>
<evidence type="ECO:0000313" key="5">
    <source>
        <dbReference type="Ensembl" id="ENSSHAP00000045593.1"/>
    </source>
</evidence>
<reference evidence="5" key="2">
    <citation type="submission" date="2025-08" db="UniProtKB">
        <authorList>
            <consortium name="Ensembl"/>
        </authorList>
    </citation>
    <scope>IDENTIFICATION</scope>
</reference>
<dbReference type="FunFam" id="3.30.70.1820:FF:000001">
    <property type="entry name" value="Uncharacterized protein"/>
    <property type="match status" value="1"/>
</dbReference>
<sequence length="350" mass="41065">MPEPSDEGKNTSSSWKNPIQISRIIQDLNPEETKNRLSPAESPQEEIICSSAQMTLIEEILKNSHKRARRKMRKGREVWQESLEKSSHSFKDRVDKEIKSLKIRISELETENSSLNNKIGEMEKHSIEPIGQLEKDIKKVSENTSLKIRIEQMELNDSTRQEESVKQNQKNQTMEKNVKYLLGKTTDLENRSRRDNLRIIGLPEKYDEKKSLDTIFQEIIKENCPGVIETEGKIDIERIHRSPTERDPKIKTPRNILAKCQNPQIKEKILQVARKTQFKYKGATIRITQDLAASTLKDRRAWNMIFQKAKELGMQPKITYPARMSTFFQGRRWTFNEISKFHLFFKITFY</sequence>
<evidence type="ECO:0000313" key="6">
    <source>
        <dbReference type="Proteomes" id="UP000007648"/>
    </source>
</evidence>
<feature type="domain" description="L1 transposable element dsRBD-like" evidence="4">
    <location>
        <begin position="293"/>
        <end position="330"/>
    </location>
</feature>
<dbReference type="Pfam" id="PF02994">
    <property type="entry name" value="Transposase_22"/>
    <property type="match status" value="1"/>
</dbReference>
<dbReference type="InParanoid" id="A0A7N4Q1F3"/>
<feature type="domain" description="L1 transposable element RRM" evidence="3">
    <location>
        <begin position="194"/>
        <end position="290"/>
    </location>
</feature>
<dbReference type="GeneTree" id="ENSGT01050000244818"/>
<dbReference type="Pfam" id="PF17490">
    <property type="entry name" value="Tnp_22_dsRBD"/>
    <property type="match status" value="1"/>
</dbReference>
<reference evidence="5" key="3">
    <citation type="submission" date="2025-09" db="UniProtKB">
        <authorList>
            <consortium name="Ensembl"/>
        </authorList>
    </citation>
    <scope>IDENTIFICATION</scope>
</reference>
<dbReference type="InterPro" id="IPR035300">
    <property type="entry name" value="L1_dsRBD"/>
</dbReference>
<dbReference type="Gene3D" id="3.30.250.20">
    <property type="entry name" value="L1 transposable element, C-terminal domain"/>
    <property type="match status" value="1"/>
</dbReference>
<organism evidence="5 6">
    <name type="scientific">Sarcophilus harrisii</name>
    <name type="common">Tasmanian devil</name>
    <name type="synonym">Sarcophilus laniarius</name>
    <dbReference type="NCBI Taxonomy" id="9305"/>
    <lineage>
        <taxon>Eukaryota</taxon>
        <taxon>Metazoa</taxon>
        <taxon>Chordata</taxon>
        <taxon>Craniata</taxon>
        <taxon>Vertebrata</taxon>
        <taxon>Euteleostomi</taxon>
        <taxon>Mammalia</taxon>
        <taxon>Metatheria</taxon>
        <taxon>Dasyuromorphia</taxon>
        <taxon>Dasyuridae</taxon>
        <taxon>Sarcophilus</taxon>
    </lineage>
</organism>
<dbReference type="PANTHER" id="PTHR11505">
    <property type="entry name" value="L1 TRANSPOSABLE ELEMENT-RELATED"/>
    <property type="match status" value="1"/>
</dbReference>
<keyword evidence="1" id="KW-0175">Coiled coil</keyword>
<evidence type="ECO:0000256" key="1">
    <source>
        <dbReference type="SAM" id="Coils"/>
    </source>
</evidence>
<evidence type="ECO:0000259" key="3">
    <source>
        <dbReference type="Pfam" id="PF02994"/>
    </source>
</evidence>
<accession>A0A7N4Q1F3</accession>
<dbReference type="FunCoup" id="A0A7N4Q1F3">
    <property type="interactions" value="231"/>
</dbReference>
<evidence type="ECO:0000256" key="2">
    <source>
        <dbReference type="SAM" id="MobiDB-lite"/>
    </source>
</evidence>
<dbReference type="Ensembl" id="ENSSHAT00000044457.1">
    <property type="protein sequence ID" value="ENSSHAP00000045593.1"/>
    <property type="gene ID" value="ENSSHAG00000027953.1"/>
</dbReference>
<dbReference type="InterPro" id="IPR042566">
    <property type="entry name" value="L1_C"/>
</dbReference>
<keyword evidence="6" id="KW-1185">Reference proteome</keyword>